<dbReference type="PATRIC" id="fig|1188235.3.peg.700"/>
<evidence type="ECO:0000313" key="4">
    <source>
        <dbReference type="Proteomes" id="UP000013220"/>
    </source>
</evidence>
<protein>
    <submittedName>
        <fullName evidence="3">Putative terminase large subunit</fullName>
    </submittedName>
</protein>
<dbReference type="RefSeq" id="WP_004421634.1">
    <property type="nucleotide sequence ID" value="NZ_AORH01000034.1"/>
</dbReference>
<sequence>MDCLALLKSDYWKKVFDYFKTNKPSDPVCCFAFEVLENKEKYSSMVILSVARHLLFYYRWKNESDFPFYFDTSTLDKLQKFANKIIIPETSQNFIFPNFRLFIAGFILGWKYKQDPTSFITSEVFDVEARKQWKSSFWAMMALATSRGLLGDGKSEVYFCGPHKESSNIPYNIALGYLKRNKIMQNKFERFNSIRIVSRNQGLIKALPFDKAGLEGKNPSLVILTEYHLHKDDTMQESAKSSKNLSRKNQLIVYDTTKGNNINSSCYYREKDYKTFLIEQIQTPQTIHPNYGIFLFCAELDEQDIENWKNSDLWVKANPALGLSVSLQDLENEFNAITTAQAEAEFKAKRLGIWSNIGTAHFNVSQVLECLNESAPIVENWLCNHSLSELNALVGLDLSSSNDTTAIAINWELPIEGGESIYIFKVHGFIPEGQLIKKELSDRARYREWVNKGIMTISPGNVIDYSLIVNKLQEWKNEFKIDKVLYDRWEFFAVKQNLINTNIFHDSQLKEVKQGVYLNPAFQEFEIKLMRKKIHFLDFNEMLINHLLNIQIKNTSSSSETFFIKKLSNNSRIDAFIACLNTLSERHNVNSNNSDLVYDIITT</sequence>
<dbReference type="InterPro" id="IPR046462">
    <property type="entry name" value="TerL_nuclease"/>
</dbReference>
<dbReference type="STRING" id="1188235.MBVG_7030"/>
<dbReference type="EMBL" id="AORH01000034">
    <property type="protein sequence ID" value="ENY69024.1"/>
    <property type="molecule type" value="Genomic_DNA"/>
</dbReference>
<dbReference type="InterPro" id="IPR027417">
    <property type="entry name" value="P-loop_NTPase"/>
</dbReference>
<evidence type="ECO:0000259" key="2">
    <source>
        <dbReference type="Pfam" id="PF20441"/>
    </source>
</evidence>
<name>N9TS91_9BACT</name>
<dbReference type="Pfam" id="PF03354">
    <property type="entry name" value="TerL_ATPase"/>
    <property type="match status" value="1"/>
</dbReference>
<comment type="caution">
    <text evidence="3">The sequence shown here is derived from an EMBL/GenBank/DDBJ whole genome shotgun (WGS) entry which is preliminary data.</text>
</comment>
<evidence type="ECO:0000313" key="3">
    <source>
        <dbReference type="EMBL" id="ENY69024.1"/>
    </source>
</evidence>
<dbReference type="InterPro" id="IPR046461">
    <property type="entry name" value="TerL_ATPase"/>
</dbReference>
<dbReference type="Gene3D" id="3.40.50.300">
    <property type="entry name" value="P-loop containing nucleotide triphosphate hydrolases"/>
    <property type="match status" value="1"/>
</dbReference>
<reference evidence="3 4" key="1">
    <citation type="journal article" date="2013" name="Genome Announc.">
        <title>Draft Genome Sequences of Mycoplasma alkalescens, Mycoplasma arginini, and Mycoplasma bovigenitalium, Three Species with Equivocal Pathogenic Status for Cattle.</title>
        <authorList>
            <person name="Manso-Silvan L."/>
            <person name="Tardy F."/>
            <person name="Baranowski E."/>
            <person name="Barre A."/>
            <person name="Blanchard A."/>
            <person name="Breton M."/>
            <person name="Couture C."/>
            <person name="Citti C."/>
            <person name="Dordet-Frisoni E."/>
            <person name="Dupuy V."/>
            <person name="Gaurivaud P."/>
            <person name="Jacob D."/>
            <person name="Lemaitre C."/>
            <person name="Nikolski M."/>
            <person name="Nouvel L.X."/>
            <person name="Poumarat F."/>
            <person name="Thebault P."/>
            <person name="Theil S."/>
            <person name="Thiaucourt F."/>
            <person name="Sirand-Pugnet P."/>
        </authorList>
    </citation>
    <scope>NUCLEOTIDE SEQUENCE [LARGE SCALE GENOMIC DNA]</scope>
    <source>
        <strain evidence="3 4">51080</strain>
    </source>
</reference>
<dbReference type="Pfam" id="PF20441">
    <property type="entry name" value="TerL_nuclease"/>
    <property type="match status" value="1"/>
</dbReference>
<evidence type="ECO:0000259" key="1">
    <source>
        <dbReference type="Pfam" id="PF03354"/>
    </source>
</evidence>
<feature type="domain" description="Terminase large subunit-like endonuclease" evidence="2">
    <location>
        <begin position="293"/>
        <end position="585"/>
    </location>
</feature>
<dbReference type="PANTHER" id="PTHR41287:SF1">
    <property type="entry name" value="PROTEIN YMFN"/>
    <property type="match status" value="1"/>
</dbReference>
<dbReference type="AlphaFoldDB" id="N9TS91"/>
<proteinExistence type="predicted"/>
<dbReference type="Proteomes" id="UP000013220">
    <property type="component" value="Unassembled WGS sequence"/>
</dbReference>
<gene>
    <name evidence="3" type="ORF">MBVG_7030</name>
</gene>
<dbReference type="PANTHER" id="PTHR41287">
    <property type="match status" value="1"/>
</dbReference>
<keyword evidence="4" id="KW-1185">Reference proteome</keyword>
<dbReference type="eggNOG" id="COG4626">
    <property type="taxonomic scope" value="Bacteria"/>
</dbReference>
<organism evidence="3 4">
    <name type="scientific">Mycoplasmopsis bovigenitalium 51080</name>
    <dbReference type="NCBI Taxonomy" id="1188235"/>
    <lineage>
        <taxon>Bacteria</taxon>
        <taxon>Bacillati</taxon>
        <taxon>Mycoplasmatota</taxon>
        <taxon>Mycoplasmoidales</taxon>
        <taxon>Metamycoplasmataceae</taxon>
        <taxon>Mycoplasmopsis</taxon>
    </lineage>
</organism>
<dbReference type="InterPro" id="IPR005021">
    <property type="entry name" value="Terminase_largesu-like"/>
</dbReference>
<accession>N9TS91</accession>
<dbReference type="GO" id="GO:0004519">
    <property type="term" value="F:endonuclease activity"/>
    <property type="evidence" value="ECO:0007669"/>
    <property type="project" value="InterPro"/>
</dbReference>
<dbReference type="OrthoDB" id="9760250at2"/>
<feature type="domain" description="Terminase large subunit-like ATPase" evidence="1">
    <location>
        <begin position="99"/>
        <end position="271"/>
    </location>
</feature>